<feature type="domain" description="AMP-binding enzyme C-terminal" evidence="3">
    <location>
        <begin position="373"/>
        <end position="439"/>
    </location>
</feature>
<dbReference type="Pfam" id="PF00501">
    <property type="entry name" value="AMP-binding"/>
    <property type="match status" value="1"/>
</dbReference>
<dbReference type="AlphaFoldDB" id="A0AAV4KGF9"/>
<evidence type="ECO:0000259" key="3">
    <source>
        <dbReference type="Pfam" id="PF13193"/>
    </source>
</evidence>
<name>A0AAV4KGF9_9ACTN</name>
<reference evidence="5 6" key="2">
    <citation type="submission" date="2017-09" db="EMBL/GenBank/DDBJ databases">
        <authorList>
            <person name="Lee N."/>
            <person name="Cho B.-K."/>
        </authorList>
    </citation>
    <scope>NUCLEOTIDE SEQUENCE [LARGE SCALE GENOMIC DNA]</scope>
    <source>
        <strain evidence="5 6">ATCC 19740</strain>
    </source>
</reference>
<dbReference type="EMBL" id="CP023693">
    <property type="protein sequence ID" value="QEV35658.1"/>
    <property type="molecule type" value="Genomic_DNA"/>
</dbReference>
<dbReference type="EMBL" id="BMSJ01000002">
    <property type="protein sequence ID" value="GGR15735.1"/>
    <property type="molecule type" value="Genomic_DNA"/>
</dbReference>
<dbReference type="Pfam" id="PF13193">
    <property type="entry name" value="AMP-binding_C"/>
    <property type="match status" value="1"/>
</dbReference>
<evidence type="ECO:0000256" key="1">
    <source>
        <dbReference type="ARBA" id="ARBA00006432"/>
    </source>
</evidence>
<dbReference type="PANTHER" id="PTHR43201">
    <property type="entry name" value="ACYL-COA SYNTHETASE"/>
    <property type="match status" value="1"/>
</dbReference>
<evidence type="ECO:0000259" key="2">
    <source>
        <dbReference type="Pfam" id="PF00501"/>
    </source>
</evidence>
<proteinExistence type="inferred from homology"/>
<evidence type="ECO:0000313" key="7">
    <source>
        <dbReference type="Proteomes" id="UP000642014"/>
    </source>
</evidence>
<dbReference type="InterPro" id="IPR045851">
    <property type="entry name" value="AMP-bd_C_sf"/>
</dbReference>
<dbReference type="Proteomes" id="UP000642014">
    <property type="component" value="Unassembled WGS sequence"/>
</dbReference>
<gene>
    <name evidence="5" type="ORF">CP977_28660</name>
    <name evidence="4" type="ORF">GCM10010497_17550</name>
</gene>
<protein>
    <submittedName>
        <fullName evidence="4">AMP-dependent synthetase</fullName>
    </submittedName>
    <submittedName>
        <fullName evidence="5">Long-chain fatty acid--CoA ligase</fullName>
    </submittedName>
</protein>
<reference evidence="4 7" key="1">
    <citation type="journal article" date="2014" name="Int. J. Syst. Evol. Microbiol.">
        <title>Complete genome sequence of Corynebacterium casei LMG S-19264T (=DSM 44701T), isolated from a smear-ripened cheese.</title>
        <authorList>
            <consortium name="US DOE Joint Genome Institute (JGI-PGF)"/>
            <person name="Walter F."/>
            <person name="Albersmeier A."/>
            <person name="Kalinowski J."/>
            <person name="Ruckert C."/>
        </authorList>
    </citation>
    <scope>NUCLEOTIDE SEQUENCE [LARGE SCALE GENOMIC DNA]</scope>
    <source>
        <strain evidence="4 7">JCM 4205</strain>
    </source>
</reference>
<dbReference type="GO" id="GO:0031956">
    <property type="term" value="F:medium-chain fatty acid-CoA ligase activity"/>
    <property type="evidence" value="ECO:0007669"/>
    <property type="project" value="TreeGrafter"/>
</dbReference>
<evidence type="ECO:0000313" key="6">
    <source>
        <dbReference type="Proteomes" id="UP000326029"/>
    </source>
</evidence>
<accession>A0AAV4KGF9</accession>
<dbReference type="InterPro" id="IPR020845">
    <property type="entry name" value="AMP-binding_CS"/>
</dbReference>
<dbReference type="GO" id="GO:0006631">
    <property type="term" value="P:fatty acid metabolic process"/>
    <property type="evidence" value="ECO:0007669"/>
    <property type="project" value="TreeGrafter"/>
</dbReference>
<dbReference type="Gene3D" id="3.30.300.30">
    <property type="match status" value="1"/>
</dbReference>
<keyword evidence="6" id="KW-1185">Reference proteome</keyword>
<dbReference type="InterPro" id="IPR025110">
    <property type="entry name" value="AMP-bd_C"/>
</dbReference>
<dbReference type="PANTHER" id="PTHR43201:SF8">
    <property type="entry name" value="ACYL-COA SYNTHETASE FAMILY MEMBER 3"/>
    <property type="match status" value="1"/>
</dbReference>
<reference evidence="4" key="3">
    <citation type="submission" date="2023-08" db="EMBL/GenBank/DDBJ databases">
        <authorList>
            <person name="Sun Q."/>
            <person name="Ohkuma M."/>
        </authorList>
    </citation>
    <scope>NUCLEOTIDE SEQUENCE</scope>
    <source>
        <strain evidence="4">JCM 4205</strain>
    </source>
</reference>
<dbReference type="SUPFAM" id="SSF56801">
    <property type="entry name" value="Acetyl-CoA synthetase-like"/>
    <property type="match status" value="1"/>
</dbReference>
<evidence type="ECO:0000313" key="5">
    <source>
        <dbReference type="EMBL" id="QEV35658.1"/>
    </source>
</evidence>
<keyword evidence="5" id="KW-0436">Ligase</keyword>
<dbReference type="GeneID" id="95457737"/>
<sequence length="456" mass="49667">MTAWFLERMHGFGSADAIVFDGRTYSYAELLESTAQWQEFLDEKGVRAGQVVALEGPSGIESCAGLLALVARGAIVVPMTPLPDAKRTEFHEIAEVEIAVTVGGAPGKDGGDGGDGHLLRHTGRTADHELYGELRTARTPGLVLFSSGTTGRSKATVLDMTKVLGRYGEARRPLRTLGFLNLDHIGGINTLLHTLSQGGTLVTLADRTPDTVCAAVAAHRIEVLPTTPTFLNMLLISGAHREHDLSSLRLVTYGTEPMPLGVLQRLDAALPGVRLKQTYGLSELGILPTRSRDNDSLWVKLGGEGFDYRIRDGILWIRSDMAMLGYLNAPAPFDDEGYFNTQDAVETDGDYVRILGRKSEIINVAGEKVYPSEVEDVLLEMDLIADATVSGRHSHVTGQVVQATVKLTRPADPREVARRVREHCGARLQPYKVPLLVQVSQDDQHSERFKKIRSAA</sequence>
<organism evidence="4 7">
    <name type="scientific">Streptomyces cinereoruber</name>
    <dbReference type="NCBI Taxonomy" id="67260"/>
    <lineage>
        <taxon>Bacteria</taxon>
        <taxon>Bacillati</taxon>
        <taxon>Actinomycetota</taxon>
        <taxon>Actinomycetes</taxon>
        <taxon>Kitasatosporales</taxon>
        <taxon>Streptomycetaceae</taxon>
        <taxon>Streptomyces</taxon>
    </lineage>
</organism>
<feature type="domain" description="AMP-dependent synthetase/ligase" evidence="2">
    <location>
        <begin position="8"/>
        <end position="290"/>
    </location>
</feature>
<dbReference type="InterPro" id="IPR042099">
    <property type="entry name" value="ANL_N_sf"/>
</dbReference>
<dbReference type="CDD" id="cd04433">
    <property type="entry name" value="AFD_class_I"/>
    <property type="match status" value="1"/>
</dbReference>
<dbReference type="Proteomes" id="UP000326029">
    <property type="component" value="Chromosome"/>
</dbReference>
<comment type="similarity">
    <text evidence="1">Belongs to the ATP-dependent AMP-binding enzyme family.</text>
</comment>
<dbReference type="Gene3D" id="3.40.50.12780">
    <property type="entry name" value="N-terminal domain of ligase-like"/>
    <property type="match status" value="1"/>
</dbReference>
<dbReference type="RefSeq" id="WP_062751304.1">
    <property type="nucleotide sequence ID" value="NZ_BMSJ01000002.1"/>
</dbReference>
<dbReference type="PROSITE" id="PS00455">
    <property type="entry name" value="AMP_BINDING"/>
    <property type="match status" value="1"/>
</dbReference>
<dbReference type="InterPro" id="IPR000873">
    <property type="entry name" value="AMP-dep_synth/lig_dom"/>
</dbReference>
<evidence type="ECO:0000313" key="4">
    <source>
        <dbReference type="EMBL" id="GGR15735.1"/>
    </source>
</evidence>